<dbReference type="CDD" id="cd24139">
    <property type="entry name" value="SIP5-like"/>
    <property type="match status" value="1"/>
</dbReference>
<feature type="compositionally biased region" description="Polar residues" evidence="2">
    <location>
        <begin position="203"/>
        <end position="217"/>
    </location>
</feature>
<evidence type="ECO:0000256" key="1">
    <source>
        <dbReference type="ARBA" id="ARBA00010402"/>
    </source>
</evidence>
<feature type="compositionally biased region" description="Polar residues" evidence="2">
    <location>
        <begin position="19"/>
        <end position="34"/>
    </location>
</feature>
<dbReference type="GO" id="GO:0005737">
    <property type="term" value="C:cytoplasm"/>
    <property type="evidence" value="ECO:0007669"/>
    <property type="project" value="TreeGrafter"/>
</dbReference>
<name>A0A3N2Q7W5_SODAK</name>
<feature type="compositionally biased region" description="Polar residues" evidence="2">
    <location>
        <begin position="616"/>
        <end position="629"/>
    </location>
</feature>
<proteinExistence type="inferred from homology"/>
<dbReference type="InterPro" id="IPR039301">
    <property type="entry name" value="Sip5/DA2"/>
</dbReference>
<gene>
    <name evidence="3" type="ORF">SODALDRAFT_336441</name>
</gene>
<comment type="similarity">
    <text evidence="1">Belongs to the SIP5 family.</text>
</comment>
<feature type="compositionally biased region" description="Polar residues" evidence="2">
    <location>
        <begin position="416"/>
        <end position="426"/>
    </location>
</feature>
<feature type="compositionally biased region" description="Low complexity" evidence="2">
    <location>
        <begin position="699"/>
        <end position="719"/>
    </location>
</feature>
<dbReference type="RefSeq" id="XP_028470670.1">
    <property type="nucleotide sequence ID" value="XM_028612595.1"/>
</dbReference>
<dbReference type="PANTHER" id="PTHR31315">
    <property type="entry name" value="PROTEIN SIP5"/>
    <property type="match status" value="1"/>
</dbReference>
<feature type="compositionally biased region" description="Polar residues" evidence="2">
    <location>
        <begin position="181"/>
        <end position="194"/>
    </location>
</feature>
<evidence type="ECO:0000256" key="2">
    <source>
        <dbReference type="SAM" id="MobiDB-lite"/>
    </source>
</evidence>
<feature type="compositionally biased region" description="Low complexity" evidence="2">
    <location>
        <begin position="845"/>
        <end position="857"/>
    </location>
</feature>
<reference evidence="3 4" key="1">
    <citation type="journal article" date="2018" name="Mol. Ecol.">
        <title>The obligate alkalophilic soda-lake fungus Sodiomyces alkalinus has shifted to a protein diet.</title>
        <authorList>
            <person name="Grum-Grzhimaylo A.A."/>
            <person name="Falkoski D.L."/>
            <person name="van den Heuvel J."/>
            <person name="Valero-Jimenez C.A."/>
            <person name="Min B."/>
            <person name="Choi I.G."/>
            <person name="Lipzen A."/>
            <person name="Daum C.G."/>
            <person name="Aanen D.K."/>
            <person name="Tsang A."/>
            <person name="Henrissat B."/>
            <person name="Bilanenko E.N."/>
            <person name="de Vries R.P."/>
            <person name="van Kan J.A.L."/>
            <person name="Grigoriev I.V."/>
            <person name="Debets A.J.M."/>
        </authorList>
    </citation>
    <scope>NUCLEOTIDE SEQUENCE [LARGE SCALE GENOMIC DNA]</scope>
    <source>
        <strain evidence="3 4">F11</strain>
    </source>
</reference>
<organism evidence="3 4">
    <name type="scientific">Sodiomyces alkalinus (strain CBS 110278 / VKM F-3762 / F11)</name>
    <name type="common">Alkaliphilic filamentous fungus</name>
    <dbReference type="NCBI Taxonomy" id="1314773"/>
    <lineage>
        <taxon>Eukaryota</taxon>
        <taxon>Fungi</taxon>
        <taxon>Dikarya</taxon>
        <taxon>Ascomycota</taxon>
        <taxon>Pezizomycotina</taxon>
        <taxon>Sordariomycetes</taxon>
        <taxon>Hypocreomycetidae</taxon>
        <taxon>Glomerellales</taxon>
        <taxon>Plectosphaerellaceae</taxon>
        <taxon>Sodiomyces</taxon>
    </lineage>
</organism>
<sequence>MGSSNTKESRPEYPGATHHGSTSTAHDASSSPRTESSDRRNRHSRFGRAELGLLGLSAAGSSSTTREDAPYERKETRQEREARRLERERVAREKERERSMREENVDGGYLVTLGTYTGPEDFNKQIVRQLQIERRIAPFWRGLNDKDDSWTEYQLVCAGRGLPIPAADKQPPEEFIPRPKSPQSPNTSSPNLANLTVPLGPRTMSTGSDRSASTANASPALGSPASPNPQRPSSPFRPRAKALAAALSMGSRNNSSSDMTPRELNLPQDPFVNGQPIEVFLYKGAIECPICFLYYPPYLNRTRCCHQPICSECFVQIKRADPHFPEHHGDDASAQPNPDEQPPEMLISEPAHCPYCQQNEFGVTYDPPPFRRGLAYATPPLSSQHTAMSSQSSLVSTMSPTPASAGAAPARRGRAQSLSANAPNVVTTDRIRPDWSTKLAAQRAHQARRAAAATALHTAAFLIGDESNRSRGFPFARPGRFSRRNTGQDGASDSNAGANSTGALDGESRAGLGPTGGLSNRVMGRRSRMEELEEMMFVEAIRLSLAAEEERKRKEEKAVRKEAKKKEKEERKAARKAEKQGSFYGGSSSASGSSLSLGLGRRRGNSGASNLRMEASLQNAQAAHSTSSLCRVPETPPSASTDTGTTSTAAATSDKGKGVDRSPTEADTGEGIGPSATTGGSSSLPIPIMSRVPSHLRQISNASSISSSLGDSAAGSSLNQDHHHHLDADSPQTSATSPGQRSGDGADHDSSEPMYNFRSLAEIVGVDIESGETTGSRRSTEGKADAHRKPEVEHMEDTGDAITQASVATLKPPPTIPEGVVPEEQGAASGDRDGEVTDVRPGSNVTTPEVTITTDTPGSVEGDVNKRELSSDRAVEQTPATTNEQA</sequence>
<feature type="region of interest" description="Disordered" evidence="2">
    <location>
        <begin position="549"/>
        <end position="886"/>
    </location>
</feature>
<feature type="compositionally biased region" description="Basic and acidic residues" evidence="2">
    <location>
        <begin position="778"/>
        <end position="797"/>
    </location>
</feature>
<feature type="compositionally biased region" description="Low complexity" evidence="2">
    <location>
        <begin position="637"/>
        <end position="653"/>
    </location>
</feature>
<dbReference type="STRING" id="1314773.A0A3N2Q7W5"/>
<dbReference type="PANTHER" id="PTHR31315:SF1">
    <property type="entry name" value="PROTEIN SIP5"/>
    <property type="match status" value="1"/>
</dbReference>
<feature type="compositionally biased region" description="Low complexity" evidence="2">
    <location>
        <begin position="51"/>
        <end position="63"/>
    </location>
</feature>
<feature type="compositionally biased region" description="Basic and acidic residues" evidence="2">
    <location>
        <begin position="549"/>
        <end position="579"/>
    </location>
</feature>
<dbReference type="AlphaFoldDB" id="A0A3N2Q7W5"/>
<feature type="compositionally biased region" description="Basic and acidic residues" evidence="2">
    <location>
        <begin position="65"/>
        <end position="100"/>
    </location>
</feature>
<feature type="region of interest" description="Disordered" evidence="2">
    <location>
        <begin position="468"/>
        <end position="523"/>
    </location>
</feature>
<evidence type="ECO:0000313" key="4">
    <source>
        <dbReference type="Proteomes" id="UP000272025"/>
    </source>
</evidence>
<dbReference type="GeneID" id="39581073"/>
<feature type="compositionally biased region" description="Polar residues" evidence="2">
    <location>
        <begin position="484"/>
        <end position="502"/>
    </location>
</feature>
<feature type="compositionally biased region" description="Polar residues" evidence="2">
    <location>
        <begin position="675"/>
        <end position="684"/>
    </location>
</feature>
<feature type="compositionally biased region" description="Low complexity" evidence="2">
    <location>
        <begin position="382"/>
        <end position="410"/>
    </location>
</feature>
<accession>A0A3N2Q7W5</accession>
<feature type="region of interest" description="Disordered" evidence="2">
    <location>
        <begin position="164"/>
        <end position="267"/>
    </location>
</feature>
<feature type="compositionally biased region" description="Low complexity" evidence="2">
    <location>
        <begin position="585"/>
        <end position="612"/>
    </location>
</feature>
<protein>
    <submittedName>
        <fullName evidence="3">Uncharacterized protein</fullName>
    </submittedName>
</protein>
<dbReference type="Proteomes" id="UP000272025">
    <property type="component" value="Unassembled WGS sequence"/>
</dbReference>
<keyword evidence="4" id="KW-1185">Reference proteome</keyword>
<evidence type="ECO:0000313" key="3">
    <source>
        <dbReference type="EMBL" id="ROT42864.1"/>
    </source>
</evidence>
<feature type="compositionally biased region" description="Polar residues" evidence="2">
    <location>
        <begin position="730"/>
        <end position="740"/>
    </location>
</feature>
<dbReference type="EMBL" id="ML119051">
    <property type="protein sequence ID" value="ROT42864.1"/>
    <property type="molecule type" value="Genomic_DNA"/>
</dbReference>
<dbReference type="OrthoDB" id="21471at2759"/>
<feature type="compositionally biased region" description="Polar residues" evidence="2">
    <location>
        <begin position="250"/>
        <end position="259"/>
    </location>
</feature>
<feature type="compositionally biased region" description="Basic and acidic residues" evidence="2">
    <location>
        <begin position="654"/>
        <end position="664"/>
    </location>
</feature>
<feature type="region of interest" description="Disordered" evidence="2">
    <location>
        <begin position="381"/>
        <end position="426"/>
    </location>
</feature>
<feature type="region of interest" description="Disordered" evidence="2">
    <location>
        <begin position="1"/>
        <end position="100"/>
    </location>
</feature>
<feature type="compositionally biased region" description="Basic and acidic residues" evidence="2">
    <location>
        <begin position="863"/>
        <end position="875"/>
    </location>
</feature>